<organism evidence="1 2">
    <name type="scientific">Agromyces bauzanensis</name>
    <dbReference type="NCBI Taxonomy" id="1308924"/>
    <lineage>
        <taxon>Bacteria</taxon>
        <taxon>Bacillati</taxon>
        <taxon>Actinomycetota</taxon>
        <taxon>Actinomycetes</taxon>
        <taxon>Micrococcales</taxon>
        <taxon>Microbacteriaceae</taxon>
        <taxon>Agromyces</taxon>
    </lineage>
</organism>
<name>A0A917UXX7_9MICO</name>
<protein>
    <submittedName>
        <fullName evidence="1">Uncharacterized protein</fullName>
    </submittedName>
</protein>
<proteinExistence type="predicted"/>
<sequence length="217" mass="24057">MWAAAAVSVPATNRLEGEGEFMQFAGVIPEDGPDPQLEIDARVRSLPFAIVGLEPQPTLEDAGLVSPQESGDQRGPSQVSAALSYQLWRNPADREDPIILVKLDEASRAAIEHEPPWPRPAWLVERAQRMRYPLLWETVRTTWNRDASGDTTVQRLLVEHTNYILMNQYREPLGLEPGPTIVDGAMERHQSAVNSVATARLDGMEVPAAEIDTDPFV</sequence>
<dbReference type="Proteomes" id="UP000636956">
    <property type="component" value="Unassembled WGS sequence"/>
</dbReference>
<keyword evidence="2" id="KW-1185">Reference proteome</keyword>
<dbReference type="AlphaFoldDB" id="A0A917UXX7"/>
<reference evidence="1" key="2">
    <citation type="submission" date="2020-09" db="EMBL/GenBank/DDBJ databases">
        <authorList>
            <person name="Sun Q."/>
            <person name="Zhou Y."/>
        </authorList>
    </citation>
    <scope>NUCLEOTIDE SEQUENCE</scope>
    <source>
        <strain evidence="1">CGMCC 1.8984</strain>
    </source>
</reference>
<comment type="caution">
    <text evidence="1">The sequence shown here is derived from an EMBL/GenBank/DDBJ whole genome shotgun (WGS) entry which is preliminary data.</text>
</comment>
<gene>
    <name evidence="1" type="ORF">GCM10011372_36060</name>
</gene>
<evidence type="ECO:0000313" key="2">
    <source>
        <dbReference type="Proteomes" id="UP000636956"/>
    </source>
</evidence>
<evidence type="ECO:0000313" key="1">
    <source>
        <dbReference type="EMBL" id="GGJ94529.1"/>
    </source>
</evidence>
<accession>A0A917UXX7</accession>
<reference evidence="1" key="1">
    <citation type="journal article" date="2014" name="Int. J. Syst. Evol. Microbiol.">
        <title>Complete genome sequence of Corynebacterium casei LMG S-19264T (=DSM 44701T), isolated from a smear-ripened cheese.</title>
        <authorList>
            <consortium name="US DOE Joint Genome Institute (JGI-PGF)"/>
            <person name="Walter F."/>
            <person name="Albersmeier A."/>
            <person name="Kalinowski J."/>
            <person name="Ruckert C."/>
        </authorList>
    </citation>
    <scope>NUCLEOTIDE SEQUENCE</scope>
    <source>
        <strain evidence="1">CGMCC 1.8984</strain>
    </source>
</reference>
<dbReference type="EMBL" id="BMMD01000044">
    <property type="protein sequence ID" value="GGJ94529.1"/>
    <property type="molecule type" value="Genomic_DNA"/>
</dbReference>